<dbReference type="Proteomes" id="UP000298602">
    <property type="component" value="Chromosome"/>
</dbReference>
<evidence type="ECO:0000256" key="2">
    <source>
        <dbReference type="ARBA" id="ARBA00022555"/>
    </source>
</evidence>
<keyword evidence="14" id="KW-1185">Reference proteome</keyword>
<comment type="similarity">
    <text evidence="10">Belongs to the MnmA/TRMU family.</text>
</comment>
<dbReference type="HAMAP" id="MF_00144">
    <property type="entry name" value="tRNA_thiouridyl_MnmA"/>
    <property type="match status" value="1"/>
</dbReference>
<dbReference type="InterPro" id="IPR046885">
    <property type="entry name" value="MnmA-like_C"/>
</dbReference>
<dbReference type="NCBIfam" id="NF001138">
    <property type="entry name" value="PRK00143.1"/>
    <property type="match status" value="1"/>
</dbReference>
<dbReference type="Pfam" id="PF20258">
    <property type="entry name" value="tRNA_Me_trans_C"/>
    <property type="match status" value="1"/>
</dbReference>
<evidence type="ECO:0000313" key="14">
    <source>
        <dbReference type="Proteomes" id="UP000298602"/>
    </source>
</evidence>
<dbReference type="EC" id="2.8.1.13" evidence="10"/>
<dbReference type="InterPro" id="IPR004506">
    <property type="entry name" value="MnmA-like"/>
</dbReference>
<evidence type="ECO:0000256" key="8">
    <source>
        <dbReference type="ARBA" id="ARBA00023157"/>
    </source>
</evidence>
<comment type="catalytic activity">
    <reaction evidence="9 10">
        <text>S-sulfanyl-L-cysteinyl-[protein] + uridine(34) in tRNA + AH2 + ATP = 2-thiouridine(34) in tRNA + L-cysteinyl-[protein] + A + AMP + diphosphate + H(+)</text>
        <dbReference type="Rhea" id="RHEA:47032"/>
        <dbReference type="Rhea" id="RHEA-COMP:10131"/>
        <dbReference type="Rhea" id="RHEA-COMP:11726"/>
        <dbReference type="Rhea" id="RHEA-COMP:11727"/>
        <dbReference type="Rhea" id="RHEA-COMP:11728"/>
        <dbReference type="ChEBI" id="CHEBI:13193"/>
        <dbReference type="ChEBI" id="CHEBI:15378"/>
        <dbReference type="ChEBI" id="CHEBI:17499"/>
        <dbReference type="ChEBI" id="CHEBI:29950"/>
        <dbReference type="ChEBI" id="CHEBI:30616"/>
        <dbReference type="ChEBI" id="CHEBI:33019"/>
        <dbReference type="ChEBI" id="CHEBI:61963"/>
        <dbReference type="ChEBI" id="CHEBI:65315"/>
        <dbReference type="ChEBI" id="CHEBI:87170"/>
        <dbReference type="ChEBI" id="CHEBI:456215"/>
        <dbReference type="EC" id="2.8.1.13"/>
    </reaction>
</comment>
<evidence type="ECO:0000256" key="4">
    <source>
        <dbReference type="ARBA" id="ARBA00022694"/>
    </source>
</evidence>
<evidence type="ECO:0000256" key="9">
    <source>
        <dbReference type="ARBA" id="ARBA00051542"/>
    </source>
</evidence>
<dbReference type="Gene3D" id="3.40.50.620">
    <property type="entry name" value="HUPs"/>
    <property type="match status" value="1"/>
</dbReference>
<accession>A0A4P8L063</accession>
<feature type="active site" description="Cysteine persulfide intermediate" evidence="10">
    <location>
        <position position="205"/>
    </location>
</feature>
<dbReference type="InterPro" id="IPR023382">
    <property type="entry name" value="MnmA-like_central_sf"/>
</dbReference>
<feature type="binding site" evidence="10">
    <location>
        <position position="130"/>
    </location>
    <ligand>
        <name>ATP</name>
        <dbReference type="ChEBI" id="CHEBI:30616"/>
    </ligand>
</feature>
<dbReference type="GO" id="GO:0002143">
    <property type="term" value="P:tRNA wobble position uridine thiolation"/>
    <property type="evidence" value="ECO:0007669"/>
    <property type="project" value="TreeGrafter"/>
</dbReference>
<keyword evidence="7 10" id="KW-0694">RNA-binding</keyword>
<feature type="active site" description="Nucleophile" evidence="10">
    <location>
        <position position="106"/>
    </location>
</feature>
<feature type="domain" description="tRNA-specific 2-thiouridylase MnmA-like central" evidence="12">
    <location>
        <begin position="214"/>
        <end position="280"/>
    </location>
</feature>
<dbReference type="KEGG" id="dax:FDQ92_01530"/>
<dbReference type="EMBL" id="CP040098">
    <property type="protein sequence ID" value="QCQ20994.1"/>
    <property type="molecule type" value="Genomic_DNA"/>
</dbReference>
<dbReference type="CDD" id="cd01998">
    <property type="entry name" value="MnmA_TRMU-like"/>
    <property type="match status" value="1"/>
</dbReference>
<keyword evidence="4 10" id="KW-0819">tRNA processing</keyword>
<evidence type="ECO:0000256" key="3">
    <source>
        <dbReference type="ARBA" id="ARBA00022679"/>
    </source>
</evidence>
<dbReference type="Gene3D" id="2.40.30.10">
    <property type="entry name" value="Translation factors"/>
    <property type="match status" value="1"/>
</dbReference>
<dbReference type="GO" id="GO:0005737">
    <property type="term" value="C:cytoplasm"/>
    <property type="evidence" value="ECO:0007669"/>
    <property type="project" value="UniProtKB-SubCell"/>
</dbReference>
<proteinExistence type="inferred from homology"/>
<keyword evidence="2 10" id="KW-0820">tRNA-binding</keyword>
<comment type="caution">
    <text evidence="10">Lacks conserved residue(s) required for the propagation of feature annotation.</text>
</comment>
<name>A0A4P8L063_9BACT</name>
<feature type="domain" description="tRNA-specific 2-thiouridylase MnmA-like C-terminal" evidence="11">
    <location>
        <begin position="287"/>
        <end position="362"/>
    </location>
</feature>
<evidence type="ECO:0000256" key="7">
    <source>
        <dbReference type="ARBA" id="ARBA00022884"/>
    </source>
</evidence>
<dbReference type="Pfam" id="PF03054">
    <property type="entry name" value="tRNA_Me_trans"/>
    <property type="match status" value="1"/>
</dbReference>
<keyword evidence="5 10" id="KW-0547">Nucleotide-binding</keyword>
<dbReference type="InterPro" id="IPR046884">
    <property type="entry name" value="MnmA-like_central"/>
</dbReference>
<feature type="site" description="Interaction with tRNA" evidence="10">
    <location>
        <position position="131"/>
    </location>
</feature>
<dbReference type="SUPFAM" id="SSF52402">
    <property type="entry name" value="Adenine nucleotide alpha hydrolases-like"/>
    <property type="match status" value="1"/>
</dbReference>
<evidence type="ECO:0000256" key="5">
    <source>
        <dbReference type="ARBA" id="ARBA00022741"/>
    </source>
</evidence>
<evidence type="ECO:0000259" key="12">
    <source>
        <dbReference type="Pfam" id="PF20259"/>
    </source>
</evidence>
<evidence type="ECO:0000256" key="10">
    <source>
        <dbReference type="HAMAP-Rule" id="MF_00144"/>
    </source>
</evidence>
<feature type="region of interest" description="Interaction with tRNA" evidence="10">
    <location>
        <begin position="155"/>
        <end position="157"/>
    </location>
</feature>
<feature type="binding site" evidence="10">
    <location>
        <position position="38"/>
    </location>
    <ligand>
        <name>ATP</name>
        <dbReference type="ChEBI" id="CHEBI:30616"/>
    </ligand>
</feature>
<dbReference type="InterPro" id="IPR014729">
    <property type="entry name" value="Rossmann-like_a/b/a_fold"/>
</dbReference>
<feature type="site" description="Interaction with tRNA" evidence="10">
    <location>
        <position position="346"/>
    </location>
</feature>
<evidence type="ECO:0000256" key="1">
    <source>
        <dbReference type="ARBA" id="ARBA00022490"/>
    </source>
</evidence>
<dbReference type="FunFam" id="2.40.30.10:FF:000023">
    <property type="entry name" value="tRNA-specific 2-thiouridylase MnmA"/>
    <property type="match status" value="1"/>
</dbReference>
<evidence type="ECO:0000313" key="13">
    <source>
        <dbReference type="EMBL" id="QCQ20994.1"/>
    </source>
</evidence>
<comment type="function">
    <text evidence="10">Catalyzes the 2-thiolation of uridine at the wobble position (U34) of tRNA, leading to the formation of s(2)U34.</text>
</comment>
<dbReference type="NCBIfam" id="TIGR00420">
    <property type="entry name" value="trmU"/>
    <property type="match status" value="1"/>
</dbReference>
<feature type="region of interest" description="Interaction with tRNA" evidence="10">
    <location>
        <begin position="313"/>
        <end position="314"/>
    </location>
</feature>
<dbReference type="Gene3D" id="2.30.30.280">
    <property type="entry name" value="Adenine nucleotide alpha hydrolases-like domains"/>
    <property type="match status" value="1"/>
</dbReference>
<comment type="subcellular location">
    <subcellularLocation>
        <location evidence="10">Cytoplasm</location>
    </subcellularLocation>
</comment>
<dbReference type="PANTHER" id="PTHR11933:SF5">
    <property type="entry name" value="MITOCHONDRIAL TRNA-SPECIFIC 2-THIOURIDYLASE 1"/>
    <property type="match status" value="1"/>
</dbReference>
<protein>
    <recommendedName>
        <fullName evidence="10">tRNA-specific 2-thiouridylase MnmA</fullName>
        <ecNumber evidence="10">2.8.1.13</ecNumber>
    </recommendedName>
</protein>
<keyword evidence="1 10" id="KW-0963">Cytoplasm</keyword>
<dbReference type="OrthoDB" id="9800696at2"/>
<sequence length="369" mass="41179">MNPKKRMRVAVAMSGGVDSLKTAAFLKAQGHDVFGVHMRVLPESRNGRWDARKVNREKEDAVQRLASRLGIELRVVDLREAFDRLVIQPFLTAYRNGLTPNPCTLCNPAVKFGILLEKALEGGVDRLATGHYARVLPPDDRFPGYRLLRGRDPAKDQSYFLFGLDRKSLAKALFPLGELRKDDVRRWAASEGYTDLLSAESQEICFVPSGHYVEFLEERIGDAAFSVPGPILNTDGTVLGEHRGVFRYTVGQRRGLGLPSTEPYYVVAIEPERNAVRVGRARDLERDRLIVEKVNWVSMDPPDRPIRACVRIRYRHRAAPAFVIPRDDASAAVRFDRPQRAVTPGQAAVFYDGDTVLGGGTIAREGTQG</sequence>
<reference evidence="13 14" key="1">
    <citation type="submission" date="2019-05" db="EMBL/GenBank/DDBJ databases">
        <title>The Complete Genome Sequence of the n-alkane-degrading Desulfoglaeba alkanexedens ALDC reveals multiple alkylsuccinate synthase gene clusters.</title>
        <authorList>
            <person name="Callaghan A.V."/>
            <person name="Davidova I.A."/>
            <person name="Duncan K.E."/>
            <person name="Morris B."/>
            <person name="McInerney M.J."/>
        </authorList>
    </citation>
    <scope>NUCLEOTIDE SEQUENCE [LARGE SCALE GENOMIC DNA]</scope>
    <source>
        <strain evidence="13 14">ALDC</strain>
    </source>
</reference>
<keyword evidence="6 10" id="KW-0067">ATP-binding</keyword>
<dbReference type="FunFam" id="2.30.30.280:FF:000001">
    <property type="entry name" value="tRNA-specific 2-thiouridylase MnmA"/>
    <property type="match status" value="1"/>
</dbReference>
<dbReference type="GO" id="GO:0000049">
    <property type="term" value="F:tRNA binding"/>
    <property type="evidence" value="ECO:0007669"/>
    <property type="project" value="UniProtKB-KW"/>
</dbReference>
<dbReference type="PANTHER" id="PTHR11933">
    <property type="entry name" value="TRNA 5-METHYLAMINOMETHYL-2-THIOURIDYLATE -METHYLTRANSFERASE"/>
    <property type="match status" value="1"/>
</dbReference>
<gene>
    <name evidence="10 13" type="primary">mnmA</name>
    <name evidence="13" type="ORF">FDQ92_01530</name>
</gene>
<reference evidence="13 14" key="2">
    <citation type="submission" date="2019-05" db="EMBL/GenBank/DDBJ databases">
        <authorList>
            <person name="Suflita J.M."/>
            <person name="Marks C.R."/>
        </authorList>
    </citation>
    <scope>NUCLEOTIDE SEQUENCE [LARGE SCALE GENOMIC DNA]</scope>
    <source>
        <strain evidence="13 14">ALDC</strain>
    </source>
</reference>
<dbReference type="GO" id="GO:0005524">
    <property type="term" value="F:ATP binding"/>
    <property type="evidence" value="ECO:0007669"/>
    <property type="project" value="UniProtKB-KW"/>
</dbReference>
<feature type="binding site" evidence="10">
    <location>
        <begin position="12"/>
        <end position="19"/>
    </location>
    <ligand>
        <name>ATP</name>
        <dbReference type="ChEBI" id="CHEBI:30616"/>
    </ligand>
</feature>
<evidence type="ECO:0000256" key="6">
    <source>
        <dbReference type="ARBA" id="ARBA00022840"/>
    </source>
</evidence>
<keyword evidence="3 10" id="KW-0808">Transferase</keyword>
<evidence type="ECO:0000259" key="11">
    <source>
        <dbReference type="Pfam" id="PF20258"/>
    </source>
</evidence>
<keyword evidence="8" id="KW-1015">Disulfide bond</keyword>
<dbReference type="GO" id="GO:0103016">
    <property type="term" value="F:tRNA-uridine 2-sulfurtransferase activity"/>
    <property type="evidence" value="ECO:0007669"/>
    <property type="project" value="UniProtKB-EC"/>
</dbReference>
<dbReference type="AlphaFoldDB" id="A0A4P8L063"/>
<organism evidence="13 14">
    <name type="scientific">Desulfoglaeba alkanexedens ALDC</name>
    <dbReference type="NCBI Taxonomy" id="980445"/>
    <lineage>
        <taxon>Bacteria</taxon>
        <taxon>Pseudomonadati</taxon>
        <taxon>Thermodesulfobacteriota</taxon>
        <taxon>Syntrophobacteria</taxon>
        <taxon>Syntrophobacterales</taxon>
        <taxon>Syntrophobacteraceae</taxon>
        <taxon>Desulfoglaeba</taxon>
    </lineage>
</organism>
<dbReference type="Pfam" id="PF20259">
    <property type="entry name" value="tRNA_Me_trans_M"/>
    <property type="match status" value="1"/>
</dbReference>